<dbReference type="SUPFAM" id="SSF53850">
    <property type="entry name" value="Periplasmic binding protein-like II"/>
    <property type="match status" value="1"/>
</dbReference>
<dbReference type="SUPFAM" id="SSF47384">
    <property type="entry name" value="Homodimeric domain of signal transducing histidine kinase"/>
    <property type="match status" value="1"/>
</dbReference>
<dbReference type="SMART" id="SM00388">
    <property type="entry name" value="HisKA"/>
    <property type="match status" value="1"/>
</dbReference>
<feature type="chain" id="PRO_5045565267" description="histidine kinase" evidence="6">
    <location>
        <begin position="25"/>
        <end position="1079"/>
    </location>
</feature>
<dbReference type="Gene3D" id="3.30.450.20">
    <property type="entry name" value="PAS domain"/>
    <property type="match status" value="2"/>
</dbReference>
<dbReference type="Gene3D" id="3.30.565.10">
    <property type="entry name" value="Histidine kinase-like ATPase, C-terminal domain"/>
    <property type="match status" value="1"/>
</dbReference>
<dbReference type="InterPro" id="IPR005467">
    <property type="entry name" value="His_kinase_dom"/>
</dbReference>
<evidence type="ECO:0000256" key="5">
    <source>
        <dbReference type="ARBA" id="ARBA00022777"/>
    </source>
</evidence>
<evidence type="ECO:0000256" key="2">
    <source>
        <dbReference type="ARBA" id="ARBA00012438"/>
    </source>
</evidence>
<dbReference type="SMART" id="SM00091">
    <property type="entry name" value="PAS"/>
    <property type="match status" value="2"/>
</dbReference>
<dbReference type="InterPro" id="IPR013656">
    <property type="entry name" value="PAS_4"/>
</dbReference>
<sequence length="1079" mass="117496">MRPGLSGLALALLCLLGLSLTATAQQAPEPPQQLQIGVVSTEGATRTLEAWAPTAAFLNRTAAAQDLPYRFAIAPQTLASMTQAVEEGRLDFTLSDPASYVAAEVESGARALLSVGKHWQGHTYDATGALIFARADSPLRDIRQLEGRRVMAVERGDFGGWWLAAQEFRKRRMDPDSALSELIFSGGNQREVVYAVQSGLVDAGVIRAGLLEELAAAGAIDLDDFAPVSALPAEGYPFWVSTPLYPQWVLSALPDVPEPVLAMVINALLTLDVAGPEATAAGGVVWLAPQNYQPVHDLLISLRVRPYENYLLQAANRIFRSYRAPIVGGMALILLSLLFLAYELRRNIRLAEARRNVLQSEVRSKIFYRNAIEDHTVFCMLTQDGVISHVNDRFCTTIDRRRQGLLSHRLSDLLGAGDRDLLMGDIMAAMKAGAPWNGALTLLREDGSSAFVQCTCIPVTGSGDALSEIAVVATDVTQTRKGISEERFNDTLELIEDQVLVLRPASLEILYCNQAAQEMIRPRVGDRWKGRRVGEFIPAEELRALEMRRDALVEGPERRITWEVTTRSGTPYEISLEYVRPDQDEPRLVAIYRDITQRKVAEKAKTEFISTVSHELRTPLTSMKGALGLAMSGSIGDMSDPVKKMVSMASTNCDRLVMLINDILDLEKIEAGKMDFKMEPLDLADLVAAAIEANSFYADKFGVTLRAEIDGEPGTLMTLGDRNRLMQVMDNLLSNASKFSHKGSEVVIRLQPHRGALRLSVRDFGTGIPKAAQPTIFDKFTQADSSDTRSKGGTGLGLSIVRLIVEEHEGAIFFASEVDMGTEFFVDLPRLEGDALIAVDRTEAESQAAAFSDIAAPPLREEELADSFLQLVALLRQRGARVSIESARVTAGQVIKGVGVLGQSSALMWLSEQGRSLLASLCEADVLENRPVSVVEASGKGGVEVEGMLRPVGQADLLSEWLEQQRQDNLLRVMQIEGETGALPPREGVVIARVASTAQALSLVREDRFDLMMFGEFSGDTWVSVLMPLAGGRMAADMPITVIAARGAEVEASRGVVSKFARPAAGSARGKARRWAGRS</sequence>
<evidence type="ECO:0000256" key="6">
    <source>
        <dbReference type="SAM" id="SignalP"/>
    </source>
</evidence>
<evidence type="ECO:0000256" key="3">
    <source>
        <dbReference type="ARBA" id="ARBA00022553"/>
    </source>
</evidence>
<dbReference type="InterPro" id="IPR036890">
    <property type="entry name" value="HATPase_C_sf"/>
</dbReference>
<dbReference type="Pfam" id="PF00512">
    <property type="entry name" value="HisKA"/>
    <property type="match status" value="1"/>
</dbReference>
<dbReference type="InterPro" id="IPR035965">
    <property type="entry name" value="PAS-like_dom_sf"/>
</dbReference>
<evidence type="ECO:0000256" key="1">
    <source>
        <dbReference type="ARBA" id="ARBA00000085"/>
    </source>
</evidence>
<keyword evidence="5" id="KW-0418">Kinase</keyword>
<comment type="catalytic activity">
    <reaction evidence="1">
        <text>ATP + protein L-histidine = ADP + protein N-phospho-L-histidine.</text>
        <dbReference type="EC" id="2.7.13.3"/>
    </reaction>
</comment>
<dbReference type="Pfam" id="PF12974">
    <property type="entry name" value="Phosphonate-bd"/>
    <property type="match status" value="1"/>
</dbReference>
<feature type="signal peptide" evidence="6">
    <location>
        <begin position="1"/>
        <end position="24"/>
    </location>
</feature>
<dbReference type="Pfam" id="PF02518">
    <property type="entry name" value="HATPase_c"/>
    <property type="match status" value="1"/>
</dbReference>
<dbReference type="Pfam" id="PF13426">
    <property type="entry name" value="PAS_9"/>
    <property type="match status" value="1"/>
</dbReference>
<dbReference type="SUPFAM" id="SSF55785">
    <property type="entry name" value="PYP-like sensor domain (PAS domain)"/>
    <property type="match status" value="2"/>
</dbReference>
<dbReference type="InterPro" id="IPR000014">
    <property type="entry name" value="PAS"/>
</dbReference>
<dbReference type="PANTHER" id="PTHR43047:SF72">
    <property type="entry name" value="OSMOSENSING HISTIDINE PROTEIN KINASE SLN1"/>
    <property type="match status" value="1"/>
</dbReference>
<protein>
    <recommendedName>
        <fullName evidence="2">histidine kinase</fullName>
        <ecNumber evidence="2">2.7.13.3</ecNumber>
    </recommendedName>
</protein>
<feature type="domain" description="Histidine kinase" evidence="7">
    <location>
        <begin position="611"/>
        <end position="832"/>
    </location>
</feature>
<keyword evidence="6" id="KW-0732">Signal</keyword>
<comment type="caution">
    <text evidence="8">The sequence shown here is derived from an EMBL/GenBank/DDBJ whole genome shotgun (WGS) entry which is preliminary data.</text>
</comment>
<dbReference type="InterPro" id="IPR003594">
    <property type="entry name" value="HATPase_dom"/>
</dbReference>
<evidence type="ECO:0000313" key="8">
    <source>
        <dbReference type="EMBL" id="MDK3016740.1"/>
    </source>
</evidence>
<dbReference type="EC" id="2.7.13.3" evidence="2"/>
<evidence type="ECO:0000259" key="7">
    <source>
        <dbReference type="PROSITE" id="PS50109"/>
    </source>
</evidence>
<name>A0ABT7EWL6_9RHOB</name>
<dbReference type="Proteomes" id="UP001243757">
    <property type="component" value="Unassembled WGS sequence"/>
</dbReference>
<evidence type="ECO:0000313" key="9">
    <source>
        <dbReference type="Proteomes" id="UP001243757"/>
    </source>
</evidence>
<dbReference type="PANTHER" id="PTHR43047">
    <property type="entry name" value="TWO-COMPONENT HISTIDINE PROTEIN KINASE"/>
    <property type="match status" value="1"/>
</dbReference>
<organism evidence="8 9">
    <name type="scientific">Pseudodonghicola flavimaris</name>
    <dbReference type="NCBI Taxonomy" id="3050036"/>
    <lineage>
        <taxon>Bacteria</taxon>
        <taxon>Pseudomonadati</taxon>
        <taxon>Pseudomonadota</taxon>
        <taxon>Alphaproteobacteria</taxon>
        <taxon>Rhodobacterales</taxon>
        <taxon>Paracoccaceae</taxon>
        <taxon>Pseudodonghicola</taxon>
    </lineage>
</organism>
<dbReference type="PRINTS" id="PR00344">
    <property type="entry name" value="BCTRLSENSOR"/>
</dbReference>
<dbReference type="Gene3D" id="1.10.287.130">
    <property type="match status" value="1"/>
</dbReference>
<dbReference type="InterPro" id="IPR004358">
    <property type="entry name" value="Sig_transdc_His_kin-like_C"/>
</dbReference>
<evidence type="ECO:0000256" key="4">
    <source>
        <dbReference type="ARBA" id="ARBA00022679"/>
    </source>
</evidence>
<dbReference type="SUPFAM" id="SSF55874">
    <property type="entry name" value="ATPase domain of HSP90 chaperone/DNA topoisomerase II/histidine kinase"/>
    <property type="match status" value="1"/>
</dbReference>
<reference evidence="8 9" key="1">
    <citation type="submission" date="2023-05" db="EMBL/GenBank/DDBJ databases">
        <title>Pseudodonghicola sp. nov.</title>
        <authorList>
            <person name="Huang J."/>
        </authorList>
    </citation>
    <scope>NUCLEOTIDE SEQUENCE [LARGE SCALE GENOMIC DNA]</scope>
    <source>
        <strain evidence="8 9">IC7</strain>
    </source>
</reference>
<gene>
    <name evidence="8" type="ORF">QO033_03575</name>
</gene>
<dbReference type="InterPro" id="IPR036097">
    <property type="entry name" value="HisK_dim/P_sf"/>
</dbReference>
<dbReference type="CDD" id="cd00082">
    <property type="entry name" value="HisKA"/>
    <property type="match status" value="1"/>
</dbReference>
<keyword evidence="3" id="KW-0597">Phosphoprotein</keyword>
<dbReference type="EMBL" id="JASNJD010000002">
    <property type="protein sequence ID" value="MDK3016740.1"/>
    <property type="molecule type" value="Genomic_DNA"/>
</dbReference>
<dbReference type="Pfam" id="PF08448">
    <property type="entry name" value="PAS_4"/>
    <property type="match status" value="1"/>
</dbReference>
<accession>A0ABT7EWL6</accession>
<dbReference type="PROSITE" id="PS50109">
    <property type="entry name" value="HIS_KIN"/>
    <property type="match status" value="1"/>
</dbReference>
<dbReference type="CDD" id="cd00130">
    <property type="entry name" value="PAS"/>
    <property type="match status" value="2"/>
</dbReference>
<dbReference type="SMART" id="SM00387">
    <property type="entry name" value="HATPase_c"/>
    <property type="match status" value="1"/>
</dbReference>
<proteinExistence type="predicted"/>
<dbReference type="InterPro" id="IPR003661">
    <property type="entry name" value="HisK_dim/P_dom"/>
</dbReference>
<keyword evidence="4" id="KW-0808">Transferase</keyword>
<keyword evidence="9" id="KW-1185">Reference proteome</keyword>
<dbReference type="Gene3D" id="3.40.190.10">
    <property type="entry name" value="Periplasmic binding protein-like II"/>
    <property type="match status" value="2"/>
</dbReference>